<dbReference type="CDD" id="cd01104">
    <property type="entry name" value="HTH_MlrA-CarA"/>
    <property type="match status" value="1"/>
</dbReference>
<gene>
    <name evidence="5" type="ORF">SAMN05660443_2127</name>
</gene>
<keyword evidence="6" id="KW-1185">Reference proteome</keyword>
<dbReference type="InterPro" id="IPR047057">
    <property type="entry name" value="MerR_fam"/>
</dbReference>
<proteinExistence type="predicted"/>
<dbReference type="Proteomes" id="UP000199058">
    <property type="component" value="Unassembled WGS sequence"/>
</dbReference>
<protein>
    <submittedName>
        <fullName evidence="5">DNA-binding transcriptional regulator, MerR family</fullName>
    </submittedName>
</protein>
<dbReference type="EMBL" id="FOLH01000004">
    <property type="protein sequence ID" value="SFC29799.1"/>
    <property type="molecule type" value="Genomic_DNA"/>
</dbReference>
<dbReference type="SUPFAM" id="SSF46955">
    <property type="entry name" value="Putative DNA-binding domain"/>
    <property type="match status" value="1"/>
</dbReference>
<name>A0A1I1I044_9GAMM</name>
<organism evidence="5 6">
    <name type="scientific">Marinospirillum celere</name>
    <dbReference type="NCBI Taxonomy" id="1122252"/>
    <lineage>
        <taxon>Bacteria</taxon>
        <taxon>Pseudomonadati</taxon>
        <taxon>Pseudomonadota</taxon>
        <taxon>Gammaproteobacteria</taxon>
        <taxon>Oceanospirillales</taxon>
        <taxon>Oceanospirillaceae</taxon>
        <taxon>Marinospirillum</taxon>
    </lineage>
</organism>
<evidence type="ECO:0000313" key="5">
    <source>
        <dbReference type="EMBL" id="SFC29799.1"/>
    </source>
</evidence>
<evidence type="ECO:0000256" key="2">
    <source>
        <dbReference type="ARBA" id="ARBA00023125"/>
    </source>
</evidence>
<dbReference type="GO" id="GO:0003700">
    <property type="term" value="F:DNA-binding transcription factor activity"/>
    <property type="evidence" value="ECO:0007669"/>
    <property type="project" value="InterPro"/>
</dbReference>
<dbReference type="AlphaFoldDB" id="A0A1I1I044"/>
<keyword evidence="3" id="KW-0804">Transcription</keyword>
<dbReference type="SMART" id="SM00422">
    <property type="entry name" value="HTH_MERR"/>
    <property type="match status" value="1"/>
</dbReference>
<dbReference type="OrthoDB" id="9800334at2"/>
<dbReference type="InterPro" id="IPR000551">
    <property type="entry name" value="MerR-type_HTH_dom"/>
</dbReference>
<dbReference type="PROSITE" id="PS50937">
    <property type="entry name" value="HTH_MERR_2"/>
    <property type="match status" value="1"/>
</dbReference>
<feature type="domain" description="HTH merR-type" evidence="4">
    <location>
        <begin position="19"/>
        <end position="88"/>
    </location>
</feature>
<evidence type="ECO:0000256" key="3">
    <source>
        <dbReference type="ARBA" id="ARBA00023163"/>
    </source>
</evidence>
<evidence type="ECO:0000256" key="1">
    <source>
        <dbReference type="ARBA" id="ARBA00023015"/>
    </source>
</evidence>
<evidence type="ECO:0000313" key="6">
    <source>
        <dbReference type="Proteomes" id="UP000199058"/>
    </source>
</evidence>
<accession>A0A1I1I044</accession>
<dbReference type="GO" id="GO:0003677">
    <property type="term" value="F:DNA binding"/>
    <property type="evidence" value="ECO:0007669"/>
    <property type="project" value="UniProtKB-KW"/>
</dbReference>
<dbReference type="STRING" id="1122252.SAMN05660443_2127"/>
<dbReference type="InterPro" id="IPR009061">
    <property type="entry name" value="DNA-bd_dom_put_sf"/>
</dbReference>
<sequence length="294" mass="32992">MNKQVSSMTLAEEQGASPLYPIREVSRLTGVNTVTLRAWERRYGLICPQRTPKGHRLYSGEDIDTIRKVLQWLDKGVAVSQVGDLLDQPLQTSMETSVEGDWADLHSQLIRCLEQQDEEQLDQLYCQLLSSWSGSQLNQELLIPLAKQLAPTSAAAALLARYLRTRLGERFYHRRTSLAGSRILLLPLSQTPTPDWNLLGALLALVDLDFKVSWLDTVVDQKAILQLLNLHKPRLLLVTNPEAAETTWLQKSCCEKNLPLAQIGGSTSDQLPCLEKPDSHQLHLLIQGKQVDES</sequence>
<dbReference type="PANTHER" id="PTHR30204">
    <property type="entry name" value="REDOX-CYCLING DRUG-SENSING TRANSCRIPTIONAL ACTIVATOR SOXR"/>
    <property type="match status" value="1"/>
</dbReference>
<keyword evidence="1" id="KW-0805">Transcription regulation</keyword>
<dbReference type="Pfam" id="PF13411">
    <property type="entry name" value="MerR_1"/>
    <property type="match status" value="1"/>
</dbReference>
<keyword evidence="2 5" id="KW-0238">DNA-binding</keyword>
<dbReference type="Gene3D" id="1.10.1660.10">
    <property type="match status" value="1"/>
</dbReference>
<reference evidence="5 6" key="1">
    <citation type="submission" date="2016-10" db="EMBL/GenBank/DDBJ databases">
        <authorList>
            <person name="de Groot N.N."/>
        </authorList>
    </citation>
    <scope>NUCLEOTIDE SEQUENCE [LARGE SCALE GENOMIC DNA]</scope>
    <source>
        <strain evidence="5 6">DSM 18438</strain>
    </source>
</reference>
<evidence type="ECO:0000259" key="4">
    <source>
        <dbReference type="PROSITE" id="PS50937"/>
    </source>
</evidence>
<dbReference type="PANTHER" id="PTHR30204:SF67">
    <property type="entry name" value="HTH-TYPE TRANSCRIPTIONAL REGULATOR MLRA-RELATED"/>
    <property type="match status" value="1"/>
</dbReference>